<evidence type="ECO:0000313" key="1">
    <source>
        <dbReference type="EMBL" id="TWB71341.1"/>
    </source>
</evidence>
<gene>
    <name evidence="1" type="ORF">FBZ95_107323</name>
</gene>
<evidence type="ECO:0000313" key="2">
    <source>
        <dbReference type="Proteomes" id="UP000315914"/>
    </source>
</evidence>
<protein>
    <submittedName>
        <fullName evidence="1">Uncharacterized protein</fullName>
    </submittedName>
</protein>
<dbReference type="EMBL" id="VITW01000007">
    <property type="protein sequence ID" value="TWB71341.1"/>
    <property type="molecule type" value="Genomic_DNA"/>
</dbReference>
<keyword evidence="2" id="KW-1185">Reference proteome</keyword>
<name>A0A560IIW2_9BRAD</name>
<dbReference type="AlphaFoldDB" id="A0A560IIW2"/>
<comment type="caution">
    <text evidence="1">The sequence shown here is derived from an EMBL/GenBank/DDBJ whole genome shotgun (WGS) entry which is preliminary data.</text>
</comment>
<proteinExistence type="predicted"/>
<accession>A0A560IIW2</accession>
<sequence length="99" mass="10789">MSRRSAMFMRASRSADTALPLRGYFLSVGGALLCLLWATGWVLPAQKPSRFAVPDPARPPIRIHSDVRGPERVVIDTNQPLPTLSDKEIVVAHTPVAGE</sequence>
<dbReference type="RefSeq" id="WP_136615331.1">
    <property type="nucleotide sequence ID" value="NZ_VITU01000006.1"/>
</dbReference>
<reference evidence="1 2" key="1">
    <citation type="submission" date="2019-06" db="EMBL/GenBank/DDBJ databases">
        <title>Genomic Encyclopedia of Type Strains, Phase IV (KMG-V): Genome sequencing to study the core and pangenomes of soil and plant-associated prokaryotes.</title>
        <authorList>
            <person name="Whitman W."/>
        </authorList>
    </citation>
    <scope>NUCLEOTIDE SEQUENCE [LARGE SCALE GENOMIC DNA]</scope>
    <source>
        <strain evidence="1 2">BR 10556</strain>
    </source>
</reference>
<dbReference type="Proteomes" id="UP000315914">
    <property type="component" value="Unassembled WGS sequence"/>
</dbReference>
<dbReference type="STRING" id="1399419.A5906_36900"/>
<organism evidence="1 2">
    <name type="scientific">Bradyrhizobium sacchari</name>
    <dbReference type="NCBI Taxonomy" id="1399419"/>
    <lineage>
        <taxon>Bacteria</taxon>
        <taxon>Pseudomonadati</taxon>
        <taxon>Pseudomonadota</taxon>
        <taxon>Alphaproteobacteria</taxon>
        <taxon>Hyphomicrobiales</taxon>
        <taxon>Nitrobacteraceae</taxon>
        <taxon>Bradyrhizobium</taxon>
    </lineage>
</organism>
<dbReference type="OrthoDB" id="8252524at2"/>